<dbReference type="Proteomes" id="UP001239111">
    <property type="component" value="Chromosome 1"/>
</dbReference>
<comment type="caution">
    <text evidence="1">The sequence shown here is derived from an EMBL/GenBank/DDBJ whole genome shotgun (WGS) entry which is preliminary data.</text>
</comment>
<organism evidence="1 2">
    <name type="scientific">Eretmocerus hayati</name>
    <dbReference type="NCBI Taxonomy" id="131215"/>
    <lineage>
        <taxon>Eukaryota</taxon>
        <taxon>Metazoa</taxon>
        <taxon>Ecdysozoa</taxon>
        <taxon>Arthropoda</taxon>
        <taxon>Hexapoda</taxon>
        <taxon>Insecta</taxon>
        <taxon>Pterygota</taxon>
        <taxon>Neoptera</taxon>
        <taxon>Endopterygota</taxon>
        <taxon>Hymenoptera</taxon>
        <taxon>Apocrita</taxon>
        <taxon>Proctotrupomorpha</taxon>
        <taxon>Chalcidoidea</taxon>
        <taxon>Aphelinidae</taxon>
        <taxon>Aphelininae</taxon>
        <taxon>Eretmocerus</taxon>
    </lineage>
</organism>
<keyword evidence="2" id="KW-1185">Reference proteome</keyword>
<dbReference type="EMBL" id="CM056741">
    <property type="protein sequence ID" value="KAJ8685502.1"/>
    <property type="molecule type" value="Genomic_DNA"/>
</dbReference>
<gene>
    <name evidence="1" type="ORF">QAD02_021295</name>
</gene>
<name>A0ACC2PQ27_9HYME</name>
<proteinExistence type="predicted"/>
<evidence type="ECO:0000313" key="2">
    <source>
        <dbReference type="Proteomes" id="UP001239111"/>
    </source>
</evidence>
<reference evidence="1" key="1">
    <citation type="submission" date="2023-04" db="EMBL/GenBank/DDBJ databases">
        <title>A chromosome-level genome assembly of the parasitoid wasp Eretmocerus hayati.</title>
        <authorList>
            <person name="Zhong Y."/>
            <person name="Liu S."/>
            <person name="Liu Y."/>
        </authorList>
    </citation>
    <scope>NUCLEOTIDE SEQUENCE</scope>
    <source>
        <strain evidence="1">ZJU_SS_LIU_2023</strain>
    </source>
</reference>
<evidence type="ECO:0000313" key="1">
    <source>
        <dbReference type="EMBL" id="KAJ8685502.1"/>
    </source>
</evidence>
<accession>A0ACC2PQ27</accession>
<sequence>MNLPLLLLTGDKDLLQSELTDLRTALAQSTERNKFKRRSYGEVKNNEKVADPIIQENTEYGNVENLDGFPEKQVEEERKTRRNKKKIKNKVKEADPTLQEIMNFDAEVDTLVGLPKKQVEREKGNEEGEDGIVQEYDDRMEYGKEEMELVPNKISSDAAGNSEGSGNLPKRQMVGKSKPIDDDRDSINGGEPCENYPEMNPQDEQNIPENQLGLPDPWGDECFTLSDSELDRRMEEQEDRNLANRMEGLNNLEESGPREMKEYYIKLKAYQENSVTLRYENEELRVQNLTLIRKIERLTTCVTRLQEELDKRRMYAGEIVRIATTSHQLTAASAISSDSGCVELSLDDPERRPFKLGNEPFTQAQKDKWTEEEVRRRYKKFTMIHPATGEQVTMFHVVANVNILYALWKMIKNHEPEKFLREFIPAAWTLIKLCNRGYKVVKTTVSMVPHSPRKCFTPKK</sequence>
<protein>
    <submittedName>
        <fullName evidence="1">Uncharacterized protein</fullName>
    </submittedName>
</protein>